<sequence>MRWGALPTPRLPALPDRRLLLACGCRCRCEKARRRKYEVSWQPNILIFNTGNILRLDWYEGVKFMRPDTITGQSGSWDIIDCPGNITQIEKVGQAPQTMMIYTITIRRKTLFYTVNLIIPVLLWMKRPEHIKREENDNWRMDRMTDRVQRRRNRRRSQSASPTRLAQLRGRHWRRPGFSALTMTTT</sequence>
<keyword evidence="2" id="KW-1185">Reference proteome</keyword>
<reference evidence="3" key="1">
    <citation type="submission" date="2016-11" db="UniProtKB">
        <authorList>
            <consortium name="WormBaseParasite"/>
        </authorList>
    </citation>
    <scope>IDENTIFICATION</scope>
</reference>
<accession>A0A1I8FCS0</accession>
<dbReference type="WBParaSite" id="maker-unitig_28741-snap-gene-0.2-mRNA-1">
    <property type="protein sequence ID" value="maker-unitig_28741-snap-gene-0.2-mRNA-1"/>
    <property type="gene ID" value="maker-unitig_28741-snap-gene-0.2"/>
</dbReference>
<dbReference type="AlphaFoldDB" id="A0A1I8FCS0"/>
<dbReference type="Proteomes" id="UP000095280">
    <property type="component" value="Unplaced"/>
</dbReference>
<dbReference type="InterPro" id="IPR038050">
    <property type="entry name" value="Neuro_actylchol_rec"/>
</dbReference>
<evidence type="ECO:0000256" key="1">
    <source>
        <dbReference type="SAM" id="MobiDB-lite"/>
    </source>
</evidence>
<evidence type="ECO:0000313" key="3">
    <source>
        <dbReference type="WBParaSite" id="maker-unitig_28741-snap-gene-0.2-mRNA-1"/>
    </source>
</evidence>
<feature type="region of interest" description="Disordered" evidence="1">
    <location>
        <begin position="142"/>
        <end position="167"/>
    </location>
</feature>
<dbReference type="Gene3D" id="1.20.58.390">
    <property type="entry name" value="Neurotransmitter-gated ion-channel transmembrane domain"/>
    <property type="match status" value="1"/>
</dbReference>
<evidence type="ECO:0000313" key="2">
    <source>
        <dbReference type="Proteomes" id="UP000095280"/>
    </source>
</evidence>
<protein>
    <submittedName>
        <fullName evidence="3">Neur_chan_LBD domain-containing protein</fullName>
    </submittedName>
</protein>
<name>A0A1I8FCS0_9PLAT</name>
<organism evidence="2 3">
    <name type="scientific">Macrostomum lignano</name>
    <dbReference type="NCBI Taxonomy" id="282301"/>
    <lineage>
        <taxon>Eukaryota</taxon>
        <taxon>Metazoa</taxon>
        <taxon>Spiralia</taxon>
        <taxon>Lophotrochozoa</taxon>
        <taxon>Platyhelminthes</taxon>
        <taxon>Rhabditophora</taxon>
        <taxon>Macrostomorpha</taxon>
        <taxon>Macrostomida</taxon>
        <taxon>Macrostomidae</taxon>
        <taxon>Macrostomum</taxon>
    </lineage>
</organism>
<proteinExistence type="predicted"/>